<keyword evidence="2" id="KW-1185">Reference proteome</keyword>
<dbReference type="EMBL" id="OZ021739">
    <property type="protein sequence ID" value="CAK9321955.1"/>
    <property type="molecule type" value="Genomic_DNA"/>
</dbReference>
<evidence type="ECO:0000313" key="1">
    <source>
        <dbReference type="EMBL" id="CAK9321955.1"/>
    </source>
</evidence>
<organism evidence="1 2">
    <name type="scientific">Citrullus colocynthis</name>
    <name type="common">colocynth</name>
    <dbReference type="NCBI Taxonomy" id="252529"/>
    <lineage>
        <taxon>Eukaryota</taxon>
        <taxon>Viridiplantae</taxon>
        <taxon>Streptophyta</taxon>
        <taxon>Embryophyta</taxon>
        <taxon>Tracheophyta</taxon>
        <taxon>Spermatophyta</taxon>
        <taxon>Magnoliopsida</taxon>
        <taxon>eudicotyledons</taxon>
        <taxon>Gunneridae</taxon>
        <taxon>Pentapetalae</taxon>
        <taxon>rosids</taxon>
        <taxon>fabids</taxon>
        <taxon>Cucurbitales</taxon>
        <taxon>Cucurbitaceae</taxon>
        <taxon>Benincaseae</taxon>
        <taxon>Citrullus</taxon>
    </lineage>
</organism>
<dbReference type="Proteomes" id="UP001642487">
    <property type="component" value="Chromosome 5"/>
</dbReference>
<protein>
    <submittedName>
        <fullName evidence="1">Uncharacterized protein</fullName>
    </submittedName>
</protein>
<accession>A0ABP0YQS2</accession>
<sequence>MDSINKEVLGDLLHCMQYLENSGKTLQEIFTTKNLAKVMHIKAELQNFRKGGISLIEYIQIKYLR</sequence>
<gene>
    <name evidence="1" type="ORF">CITCOLO1_LOCUS14063</name>
</gene>
<name>A0ABP0YQS2_9ROSI</name>
<evidence type="ECO:0000313" key="2">
    <source>
        <dbReference type="Proteomes" id="UP001642487"/>
    </source>
</evidence>
<proteinExistence type="predicted"/>
<reference evidence="1 2" key="1">
    <citation type="submission" date="2024-03" db="EMBL/GenBank/DDBJ databases">
        <authorList>
            <person name="Gkanogiannis A."/>
            <person name="Becerra Lopez-Lavalle L."/>
        </authorList>
    </citation>
    <scope>NUCLEOTIDE SEQUENCE [LARGE SCALE GENOMIC DNA]</scope>
</reference>